<dbReference type="InterPro" id="IPR000086">
    <property type="entry name" value="NUDIX_hydrolase_dom"/>
</dbReference>
<keyword evidence="3" id="KW-0479">Metal-binding</keyword>
<evidence type="ECO:0000313" key="9">
    <source>
        <dbReference type="Proteomes" id="UP001378188"/>
    </source>
</evidence>
<dbReference type="GO" id="GO:0016818">
    <property type="term" value="F:hydrolase activity, acting on acid anhydrides, in phosphorus-containing anhydrides"/>
    <property type="evidence" value="ECO:0007669"/>
    <property type="project" value="InterPro"/>
</dbReference>
<dbReference type="EMBL" id="JAZHOF010000007">
    <property type="protein sequence ID" value="MEJ8573409.1"/>
    <property type="molecule type" value="Genomic_DNA"/>
</dbReference>
<keyword evidence="6" id="KW-0464">Manganese</keyword>
<evidence type="ECO:0000313" key="8">
    <source>
        <dbReference type="EMBL" id="MEJ8573409.1"/>
    </source>
</evidence>
<evidence type="ECO:0000256" key="5">
    <source>
        <dbReference type="ARBA" id="ARBA00022842"/>
    </source>
</evidence>
<dbReference type="Proteomes" id="UP001378188">
    <property type="component" value="Unassembled WGS sequence"/>
</dbReference>
<keyword evidence="9" id="KW-1185">Reference proteome</keyword>
<dbReference type="InterPro" id="IPR039121">
    <property type="entry name" value="NUDT19"/>
</dbReference>
<evidence type="ECO:0000256" key="4">
    <source>
        <dbReference type="ARBA" id="ARBA00022801"/>
    </source>
</evidence>
<evidence type="ECO:0000256" key="6">
    <source>
        <dbReference type="ARBA" id="ARBA00023211"/>
    </source>
</evidence>
<evidence type="ECO:0000256" key="3">
    <source>
        <dbReference type="ARBA" id="ARBA00022723"/>
    </source>
</evidence>
<comment type="cofactor">
    <cofactor evidence="2">
        <name>Mg(2+)</name>
        <dbReference type="ChEBI" id="CHEBI:18420"/>
    </cofactor>
</comment>
<feature type="domain" description="Nudix hydrolase" evidence="7">
    <location>
        <begin position="1"/>
        <end position="179"/>
    </location>
</feature>
<protein>
    <submittedName>
        <fullName evidence="8">NUDIX hydrolase</fullName>
    </submittedName>
</protein>
<gene>
    <name evidence="8" type="ORF">V3328_18110</name>
</gene>
<dbReference type="PANTHER" id="PTHR12318:SF0">
    <property type="entry name" value="ACYL-COENZYME A DIPHOSPHATASE NUDT19"/>
    <property type="match status" value="1"/>
</dbReference>
<reference evidence="8 9" key="1">
    <citation type="submission" date="2024-02" db="EMBL/GenBank/DDBJ databases">
        <title>Genome analysis and characterization of Microbaculum marinisediminis sp. nov., isolated from marine sediment.</title>
        <authorList>
            <person name="Du Z.-J."/>
            <person name="Ye Y.-Q."/>
            <person name="Zhang Z.-R."/>
            <person name="Yuan S.-M."/>
            <person name="Zhang X.-Y."/>
        </authorList>
    </citation>
    <scope>NUCLEOTIDE SEQUENCE [LARGE SCALE GENOMIC DNA]</scope>
    <source>
        <strain evidence="8 9">SDUM1044001</strain>
    </source>
</reference>
<evidence type="ECO:0000259" key="7">
    <source>
        <dbReference type="PROSITE" id="PS51462"/>
    </source>
</evidence>
<proteinExistence type="predicted"/>
<evidence type="ECO:0000256" key="2">
    <source>
        <dbReference type="ARBA" id="ARBA00001946"/>
    </source>
</evidence>
<comment type="cofactor">
    <cofactor evidence="1">
        <name>Mn(2+)</name>
        <dbReference type="ChEBI" id="CHEBI:29035"/>
    </cofactor>
</comment>
<keyword evidence="5" id="KW-0460">Magnesium</keyword>
<comment type="caution">
    <text evidence="8">The sequence shown here is derived from an EMBL/GenBank/DDBJ whole genome shotgun (WGS) entry which is preliminary data.</text>
</comment>
<organism evidence="8 9">
    <name type="scientific">Microbaculum marinum</name>
    <dbReference type="NCBI Taxonomy" id="1764581"/>
    <lineage>
        <taxon>Bacteria</taxon>
        <taxon>Pseudomonadati</taxon>
        <taxon>Pseudomonadota</taxon>
        <taxon>Alphaproteobacteria</taxon>
        <taxon>Hyphomicrobiales</taxon>
        <taxon>Tepidamorphaceae</taxon>
        <taxon>Microbaculum</taxon>
    </lineage>
</organism>
<accession>A0AAW9RWR3</accession>
<dbReference type="InterPro" id="IPR015797">
    <property type="entry name" value="NUDIX_hydrolase-like_dom_sf"/>
</dbReference>
<dbReference type="PANTHER" id="PTHR12318">
    <property type="entry name" value="TESTOSTERONE-REGULATED PROTEIN RP2"/>
    <property type="match status" value="1"/>
</dbReference>
<dbReference type="Gene3D" id="3.90.79.10">
    <property type="entry name" value="Nucleoside Triphosphate Pyrophosphohydrolase"/>
    <property type="match status" value="1"/>
</dbReference>
<name>A0AAW9RWR3_9HYPH</name>
<dbReference type="SUPFAM" id="SSF55811">
    <property type="entry name" value="Nudix"/>
    <property type="match status" value="1"/>
</dbReference>
<dbReference type="RefSeq" id="WP_340331100.1">
    <property type="nucleotide sequence ID" value="NZ_JAZHOF010000007.1"/>
</dbReference>
<sequence>MPHVLMGQRSNAHVFYPGAFVFPGGRVDPDDASAPAAAEPSEDAIARLKAKMRGRPSNRRARAIALAGIREAFEEAGLLIGRPAPAPESAPEDWQGFIAHGLLPDPSSLVYFMRAITPPRRPRRFDNRFFAIDASAIALDLPRDQRPSDELGDLVWVPLSDVKSLRLPNITKVAMEELQAHLDTAGGLAADLPVPYYYAVGSRFRRDLL</sequence>
<dbReference type="GO" id="GO:0046872">
    <property type="term" value="F:metal ion binding"/>
    <property type="evidence" value="ECO:0007669"/>
    <property type="project" value="UniProtKB-KW"/>
</dbReference>
<evidence type="ECO:0000256" key="1">
    <source>
        <dbReference type="ARBA" id="ARBA00001936"/>
    </source>
</evidence>
<keyword evidence="4 8" id="KW-0378">Hydrolase</keyword>
<dbReference type="PROSITE" id="PS51462">
    <property type="entry name" value="NUDIX"/>
    <property type="match status" value="1"/>
</dbReference>
<dbReference type="AlphaFoldDB" id="A0AAW9RWR3"/>